<evidence type="ECO:0000256" key="3">
    <source>
        <dbReference type="ARBA" id="ARBA00011838"/>
    </source>
</evidence>
<keyword evidence="6 9" id="KW-0689">Ribosomal protein</keyword>
<dbReference type="SUPFAM" id="SSF143800">
    <property type="entry name" value="L28p-like"/>
    <property type="match status" value="1"/>
</dbReference>
<comment type="similarity">
    <text evidence="2 9">Belongs to the bacterial ribosomal protein bL31 family. Type A subfamily.</text>
</comment>
<evidence type="ECO:0000313" key="11">
    <source>
        <dbReference type="Proteomes" id="UP001143309"/>
    </source>
</evidence>
<keyword evidence="7 9" id="KW-0687">Ribonucleoprotein</keyword>
<dbReference type="PROSITE" id="PS01143">
    <property type="entry name" value="RIBOSOMAL_L31"/>
    <property type="match status" value="1"/>
</dbReference>
<proteinExistence type="inferred from homology"/>
<sequence length="77" mass="8606">MKTDIHPDYHTIKVVMTDGTEYLTKSTYGKEGDSLQLDIDPNTHPAWTGGSTQLTDRGGRLSRFNKKFANFGISTKN</sequence>
<dbReference type="EMBL" id="BSFL01000001">
    <property type="protein sequence ID" value="GLK78615.1"/>
    <property type="molecule type" value="Genomic_DNA"/>
</dbReference>
<dbReference type="NCBIfam" id="NF001809">
    <property type="entry name" value="PRK00528.1"/>
    <property type="match status" value="1"/>
</dbReference>
<dbReference type="GO" id="GO:1990904">
    <property type="term" value="C:ribonucleoprotein complex"/>
    <property type="evidence" value="ECO:0007669"/>
    <property type="project" value="UniProtKB-KW"/>
</dbReference>
<evidence type="ECO:0000313" key="10">
    <source>
        <dbReference type="EMBL" id="GLK78615.1"/>
    </source>
</evidence>
<evidence type="ECO:0000256" key="8">
    <source>
        <dbReference type="ARBA" id="ARBA00035687"/>
    </source>
</evidence>
<reference evidence="10" key="2">
    <citation type="submission" date="2023-01" db="EMBL/GenBank/DDBJ databases">
        <authorList>
            <person name="Sun Q."/>
            <person name="Evtushenko L."/>
        </authorList>
    </citation>
    <scope>NUCLEOTIDE SEQUENCE</scope>
    <source>
        <strain evidence="10">VKM B-2748</strain>
    </source>
</reference>
<evidence type="ECO:0000256" key="9">
    <source>
        <dbReference type="HAMAP-Rule" id="MF_00501"/>
    </source>
</evidence>
<gene>
    <name evidence="9 10" type="primary">rpmE</name>
    <name evidence="10" type="ORF">GCM10008174_03560</name>
</gene>
<dbReference type="NCBIfam" id="TIGR00105">
    <property type="entry name" value="L31"/>
    <property type="match status" value="1"/>
</dbReference>
<evidence type="ECO:0000256" key="1">
    <source>
        <dbReference type="ARBA" id="ARBA00003795"/>
    </source>
</evidence>
<dbReference type="Pfam" id="PF01197">
    <property type="entry name" value="Ribosomal_L31"/>
    <property type="match status" value="1"/>
</dbReference>
<evidence type="ECO:0000256" key="2">
    <source>
        <dbReference type="ARBA" id="ARBA00009296"/>
    </source>
</evidence>
<dbReference type="InterPro" id="IPR027491">
    <property type="entry name" value="Ribosomal_bL31_A"/>
</dbReference>
<dbReference type="InterPro" id="IPR034704">
    <property type="entry name" value="Ribosomal_bL28/bL31-like_sf"/>
</dbReference>
<dbReference type="GO" id="GO:0003735">
    <property type="term" value="F:structural constituent of ribosome"/>
    <property type="evidence" value="ECO:0007669"/>
    <property type="project" value="InterPro"/>
</dbReference>
<dbReference type="PRINTS" id="PR01249">
    <property type="entry name" value="RIBOSOMALL31"/>
</dbReference>
<evidence type="ECO:0000256" key="7">
    <source>
        <dbReference type="ARBA" id="ARBA00023274"/>
    </source>
</evidence>
<keyword evidence="4 9" id="KW-0699">rRNA-binding</keyword>
<comment type="caution">
    <text evidence="10">The sequence shown here is derived from an EMBL/GenBank/DDBJ whole genome shotgun (WGS) entry which is preliminary data.</text>
</comment>
<dbReference type="InterPro" id="IPR002150">
    <property type="entry name" value="Ribosomal_bL31"/>
</dbReference>
<dbReference type="RefSeq" id="WP_271199129.1">
    <property type="nucleotide sequence ID" value="NZ_BSFL01000001.1"/>
</dbReference>
<comment type="caution">
    <text evidence="9">Lacks conserved residue(s) required for the propagation of feature annotation.</text>
</comment>
<dbReference type="HAMAP" id="MF_00501">
    <property type="entry name" value="Ribosomal_bL31_1"/>
    <property type="match status" value="1"/>
</dbReference>
<dbReference type="GO" id="GO:0005840">
    <property type="term" value="C:ribosome"/>
    <property type="evidence" value="ECO:0007669"/>
    <property type="project" value="UniProtKB-KW"/>
</dbReference>
<accession>A0A9W6JJ36</accession>
<evidence type="ECO:0000256" key="5">
    <source>
        <dbReference type="ARBA" id="ARBA00022884"/>
    </source>
</evidence>
<comment type="subunit">
    <text evidence="3 9">Part of the 50S ribosomal subunit.</text>
</comment>
<dbReference type="AlphaFoldDB" id="A0A9W6JJ36"/>
<dbReference type="GO" id="GO:0006412">
    <property type="term" value="P:translation"/>
    <property type="evidence" value="ECO:0007669"/>
    <property type="project" value="UniProtKB-UniRule"/>
</dbReference>
<dbReference type="PANTHER" id="PTHR33280:SF6">
    <property type="entry name" value="LARGE RIBOSOMAL SUBUNIT PROTEIN BL31A"/>
    <property type="match status" value="1"/>
</dbReference>
<dbReference type="PANTHER" id="PTHR33280">
    <property type="entry name" value="50S RIBOSOMAL PROTEIN L31, CHLOROPLASTIC"/>
    <property type="match status" value="1"/>
</dbReference>
<keyword evidence="5 9" id="KW-0694">RNA-binding</keyword>
<keyword evidence="11" id="KW-1185">Reference proteome</keyword>
<protein>
    <recommendedName>
        <fullName evidence="8 9">Large ribosomal subunit protein bL31</fullName>
    </recommendedName>
</protein>
<evidence type="ECO:0000256" key="4">
    <source>
        <dbReference type="ARBA" id="ARBA00022730"/>
    </source>
</evidence>
<dbReference type="InterPro" id="IPR042105">
    <property type="entry name" value="Ribosomal_bL31_sf"/>
</dbReference>
<dbReference type="Proteomes" id="UP001143309">
    <property type="component" value="Unassembled WGS sequence"/>
</dbReference>
<name>A0A9W6JJ36_9HYPH</name>
<comment type="function">
    <text evidence="1 9">Binds the 23S rRNA.</text>
</comment>
<dbReference type="Gene3D" id="4.10.830.30">
    <property type="entry name" value="Ribosomal protein L31"/>
    <property type="match status" value="1"/>
</dbReference>
<evidence type="ECO:0000256" key="6">
    <source>
        <dbReference type="ARBA" id="ARBA00022980"/>
    </source>
</evidence>
<dbReference type="GO" id="GO:0019843">
    <property type="term" value="F:rRNA binding"/>
    <property type="evidence" value="ECO:0007669"/>
    <property type="project" value="UniProtKB-KW"/>
</dbReference>
<organism evidence="10 11">
    <name type="scientific">Methylopila turkensis</name>
    <dbReference type="NCBI Taxonomy" id="1437816"/>
    <lineage>
        <taxon>Bacteria</taxon>
        <taxon>Pseudomonadati</taxon>
        <taxon>Pseudomonadota</taxon>
        <taxon>Alphaproteobacteria</taxon>
        <taxon>Hyphomicrobiales</taxon>
        <taxon>Methylopilaceae</taxon>
        <taxon>Methylopila</taxon>
    </lineage>
</organism>
<reference evidence="10" key="1">
    <citation type="journal article" date="2014" name="Int. J. Syst. Evol. Microbiol.">
        <title>Complete genome sequence of Corynebacterium casei LMG S-19264T (=DSM 44701T), isolated from a smear-ripened cheese.</title>
        <authorList>
            <consortium name="US DOE Joint Genome Institute (JGI-PGF)"/>
            <person name="Walter F."/>
            <person name="Albersmeier A."/>
            <person name="Kalinowski J."/>
            <person name="Ruckert C."/>
        </authorList>
    </citation>
    <scope>NUCLEOTIDE SEQUENCE</scope>
    <source>
        <strain evidence="10">VKM B-2748</strain>
    </source>
</reference>